<dbReference type="InterPro" id="IPR018490">
    <property type="entry name" value="cNMP-bd_dom_sf"/>
</dbReference>
<dbReference type="PRINTS" id="PR00034">
    <property type="entry name" value="HTHCRP"/>
</dbReference>
<dbReference type="SUPFAM" id="SSF51206">
    <property type="entry name" value="cAMP-binding domain-like"/>
    <property type="match status" value="1"/>
</dbReference>
<evidence type="ECO:0000256" key="2">
    <source>
        <dbReference type="ARBA" id="ARBA00023125"/>
    </source>
</evidence>
<evidence type="ECO:0000256" key="3">
    <source>
        <dbReference type="ARBA" id="ARBA00023163"/>
    </source>
</evidence>
<name>A0A1T5FIA1_9SPHN</name>
<dbReference type="Proteomes" id="UP000190044">
    <property type="component" value="Unassembled WGS sequence"/>
</dbReference>
<dbReference type="SMART" id="SM00419">
    <property type="entry name" value="HTH_CRP"/>
    <property type="match status" value="1"/>
</dbReference>
<organism evidence="6 7">
    <name type="scientific">Sphingopyxis flava</name>
    <dbReference type="NCBI Taxonomy" id="1507287"/>
    <lineage>
        <taxon>Bacteria</taxon>
        <taxon>Pseudomonadati</taxon>
        <taxon>Pseudomonadota</taxon>
        <taxon>Alphaproteobacteria</taxon>
        <taxon>Sphingomonadales</taxon>
        <taxon>Sphingomonadaceae</taxon>
        <taxon>Sphingopyxis</taxon>
    </lineage>
</organism>
<dbReference type="Gene3D" id="2.60.120.10">
    <property type="entry name" value="Jelly Rolls"/>
    <property type="match status" value="1"/>
</dbReference>
<dbReference type="InterPro" id="IPR036390">
    <property type="entry name" value="WH_DNA-bd_sf"/>
</dbReference>
<dbReference type="InterPro" id="IPR050397">
    <property type="entry name" value="Env_Response_Regulators"/>
</dbReference>
<protein>
    <submittedName>
        <fullName evidence="6">Transcriptional regulator, Crp/Fnr family</fullName>
    </submittedName>
</protein>
<dbReference type="CDD" id="cd00092">
    <property type="entry name" value="HTH_CRP"/>
    <property type="match status" value="1"/>
</dbReference>
<dbReference type="GO" id="GO:0003677">
    <property type="term" value="F:DNA binding"/>
    <property type="evidence" value="ECO:0007669"/>
    <property type="project" value="UniProtKB-KW"/>
</dbReference>
<keyword evidence="7" id="KW-1185">Reference proteome</keyword>
<evidence type="ECO:0000313" key="7">
    <source>
        <dbReference type="Proteomes" id="UP000190044"/>
    </source>
</evidence>
<dbReference type="Pfam" id="PF00027">
    <property type="entry name" value="cNMP_binding"/>
    <property type="match status" value="1"/>
</dbReference>
<keyword evidence="3" id="KW-0804">Transcription</keyword>
<dbReference type="Pfam" id="PF13545">
    <property type="entry name" value="HTH_Crp_2"/>
    <property type="match status" value="1"/>
</dbReference>
<evidence type="ECO:0000259" key="5">
    <source>
        <dbReference type="PROSITE" id="PS51063"/>
    </source>
</evidence>
<evidence type="ECO:0000256" key="1">
    <source>
        <dbReference type="ARBA" id="ARBA00023015"/>
    </source>
</evidence>
<dbReference type="SUPFAM" id="SSF46785">
    <property type="entry name" value="Winged helix' DNA-binding domain"/>
    <property type="match status" value="1"/>
</dbReference>
<dbReference type="InterPro" id="IPR000595">
    <property type="entry name" value="cNMP-bd_dom"/>
</dbReference>
<gene>
    <name evidence="6" type="ORF">SAMN06295937_103621</name>
</gene>
<feature type="domain" description="HTH crp-type" evidence="5">
    <location>
        <begin position="167"/>
        <end position="244"/>
    </location>
</feature>
<dbReference type="PANTHER" id="PTHR24567">
    <property type="entry name" value="CRP FAMILY TRANSCRIPTIONAL REGULATORY PROTEIN"/>
    <property type="match status" value="1"/>
</dbReference>
<dbReference type="GO" id="GO:0003700">
    <property type="term" value="F:DNA-binding transcription factor activity"/>
    <property type="evidence" value="ECO:0007669"/>
    <property type="project" value="TreeGrafter"/>
</dbReference>
<dbReference type="InterPro" id="IPR014710">
    <property type="entry name" value="RmlC-like_jellyroll"/>
</dbReference>
<feature type="domain" description="Cyclic nucleotide-binding" evidence="4">
    <location>
        <begin position="36"/>
        <end position="153"/>
    </location>
</feature>
<dbReference type="AlphaFoldDB" id="A0A1T5FIA1"/>
<dbReference type="InterPro" id="IPR012318">
    <property type="entry name" value="HTH_CRP"/>
</dbReference>
<dbReference type="EMBL" id="FUYP01000036">
    <property type="protein sequence ID" value="SKB95875.1"/>
    <property type="molecule type" value="Genomic_DNA"/>
</dbReference>
<evidence type="ECO:0000313" key="6">
    <source>
        <dbReference type="EMBL" id="SKB95875.1"/>
    </source>
</evidence>
<keyword evidence="2" id="KW-0238">DNA-binding</keyword>
<dbReference type="PROSITE" id="PS51063">
    <property type="entry name" value="HTH_CRP_2"/>
    <property type="match status" value="1"/>
</dbReference>
<keyword evidence="1" id="KW-0805">Transcription regulation</keyword>
<proteinExistence type="predicted"/>
<reference evidence="7" key="1">
    <citation type="submission" date="2017-02" db="EMBL/GenBank/DDBJ databases">
        <authorList>
            <person name="Varghese N."/>
            <person name="Submissions S."/>
        </authorList>
    </citation>
    <scope>NUCLEOTIDE SEQUENCE [LARGE SCALE GENOMIC DNA]</scope>
    <source>
        <strain evidence="7">R11H</strain>
    </source>
</reference>
<dbReference type="InterPro" id="IPR036388">
    <property type="entry name" value="WH-like_DNA-bd_sf"/>
</dbReference>
<accession>A0A1T5FIA1</accession>
<dbReference type="PANTHER" id="PTHR24567:SF75">
    <property type="entry name" value="FUMARATE AND NITRATE REDUCTION REGULATORY PROTEIN"/>
    <property type="match status" value="1"/>
</dbReference>
<evidence type="ECO:0000259" key="4">
    <source>
        <dbReference type="PROSITE" id="PS50042"/>
    </source>
</evidence>
<sequence length="251" mass="27413">MTETSFNPSSLSTGAATGYGEPVTDCATCVVRNRAICASLDAEELALLGRLGRRQRVKAGHTLLWEGDDALVVANVLEGVLKLVVASADGREQIVGVVFPSDFIGRPFGKESPYSVTAMTDAEVCIFNRKSFDDFASAHPDLQHKLLRRTLDELDRARHWMMLLGRKSAEEKVASFLLEMSERLSGQGCNSGARSGFELPFGRQQIADILGLTIETTSRQLTRMRAEGLLDLPSRREIVINDRAAMEALAG</sequence>
<dbReference type="PROSITE" id="PS50042">
    <property type="entry name" value="CNMP_BINDING_3"/>
    <property type="match status" value="1"/>
</dbReference>
<dbReference type="CDD" id="cd00038">
    <property type="entry name" value="CAP_ED"/>
    <property type="match status" value="1"/>
</dbReference>
<dbReference type="SMART" id="SM00100">
    <property type="entry name" value="cNMP"/>
    <property type="match status" value="1"/>
</dbReference>
<dbReference type="GO" id="GO:0005829">
    <property type="term" value="C:cytosol"/>
    <property type="evidence" value="ECO:0007669"/>
    <property type="project" value="TreeGrafter"/>
</dbReference>
<dbReference type="Gene3D" id="1.10.10.10">
    <property type="entry name" value="Winged helix-like DNA-binding domain superfamily/Winged helix DNA-binding domain"/>
    <property type="match status" value="1"/>
</dbReference>
<dbReference type="OrthoDB" id="667966at2"/>